<keyword evidence="6" id="KW-1185">Reference proteome</keyword>
<evidence type="ECO:0000256" key="4">
    <source>
        <dbReference type="PIRSR" id="PIRSR617939-2"/>
    </source>
</evidence>
<feature type="binding site" evidence="4">
    <location>
        <position position="119"/>
    </location>
    <ligand>
        <name>substrate</name>
    </ligand>
</feature>
<dbReference type="GO" id="GO:0003839">
    <property type="term" value="F:gamma-glutamylcyclotransferase activity"/>
    <property type="evidence" value="ECO:0007669"/>
    <property type="project" value="UniProtKB-EC"/>
</dbReference>
<dbReference type="InterPro" id="IPR017939">
    <property type="entry name" value="G-Glutamylcylcotransferase"/>
</dbReference>
<gene>
    <name evidence="5" type="primary">GGCT_1</name>
    <name evidence="5" type="ORF">AVEN_225158_1</name>
</gene>
<proteinExistence type="predicted"/>
<evidence type="ECO:0000256" key="1">
    <source>
        <dbReference type="ARBA" id="ARBA00012346"/>
    </source>
</evidence>
<name>A0A4Y2FQ50_ARAVE</name>
<dbReference type="Gene3D" id="3.10.490.10">
    <property type="entry name" value="Gamma-glutamyl cyclotransferase-like"/>
    <property type="match status" value="1"/>
</dbReference>
<dbReference type="InterPro" id="IPR013024">
    <property type="entry name" value="GGCT-like"/>
</dbReference>
<evidence type="ECO:0000256" key="2">
    <source>
        <dbReference type="ARBA" id="ARBA00023239"/>
    </source>
</evidence>
<keyword evidence="5" id="KW-0808">Transferase</keyword>
<reference evidence="5 6" key="1">
    <citation type="journal article" date="2019" name="Sci. Rep.">
        <title>Orb-weaving spider Araneus ventricosus genome elucidates the spidroin gene catalogue.</title>
        <authorList>
            <person name="Kono N."/>
            <person name="Nakamura H."/>
            <person name="Ohtoshi R."/>
            <person name="Moran D.A.P."/>
            <person name="Shinohara A."/>
            <person name="Yoshida Y."/>
            <person name="Fujiwara M."/>
            <person name="Mori M."/>
            <person name="Tomita M."/>
            <person name="Arakawa K."/>
        </authorList>
    </citation>
    <scope>NUCLEOTIDE SEQUENCE [LARGE SCALE GENOMIC DNA]</scope>
</reference>
<dbReference type="AlphaFoldDB" id="A0A4Y2FQ50"/>
<evidence type="ECO:0000313" key="6">
    <source>
        <dbReference type="Proteomes" id="UP000499080"/>
    </source>
</evidence>
<dbReference type="Pfam" id="PF13772">
    <property type="entry name" value="AIG2_2"/>
    <property type="match status" value="1"/>
</dbReference>
<accession>A0A4Y2FQ50</accession>
<keyword evidence="2" id="KW-0456">Lyase</keyword>
<dbReference type="Proteomes" id="UP000499080">
    <property type="component" value="Unassembled WGS sequence"/>
</dbReference>
<feature type="binding site" evidence="4">
    <location>
        <begin position="5"/>
        <end position="10"/>
    </location>
    <ligand>
        <name>substrate</name>
    </ligand>
</feature>
<sequence length="160" mass="18337">MSFLYFAYGSNMLTQRMHINCPSALFKCIGELKDFRLSSTDFAHTWKGGVATILESKNDSVCGVVWEISKDHEEKLDIQEKGYQPLILPIETELFGKLDCKVYQKLVPKEEIDLVSYIYKKVCVQGAKEHGLPLQYIKKLEAIQDNNYKGPIEVPIKIDF</sequence>
<dbReference type="OrthoDB" id="2924818at2759"/>
<feature type="active site" description="Proton acceptor" evidence="3">
    <location>
        <position position="80"/>
    </location>
</feature>
<dbReference type="EMBL" id="BGPR01001036">
    <property type="protein sequence ID" value="GBM43632.1"/>
    <property type="molecule type" value="Genomic_DNA"/>
</dbReference>
<dbReference type="CDD" id="cd06661">
    <property type="entry name" value="GGCT_like"/>
    <property type="match status" value="1"/>
</dbReference>
<protein>
    <recommendedName>
        <fullName evidence="1">gamma-glutamylcyclotransferase</fullName>
        <ecNumber evidence="1">4.3.2.9</ecNumber>
    </recommendedName>
</protein>
<dbReference type="SUPFAM" id="SSF110857">
    <property type="entry name" value="Gamma-glutamyl cyclotransferase-like"/>
    <property type="match status" value="1"/>
</dbReference>
<dbReference type="EC" id="4.3.2.9" evidence="1"/>
<comment type="caution">
    <text evidence="5">The sequence shown here is derived from an EMBL/GenBank/DDBJ whole genome shotgun (WGS) entry which is preliminary data.</text>
</comment>
<evidence type="ECO:0000256" key="3">
    <source>
        <dbReference type="PIRSR" id="PIRSR617939-1"/>
    </source>
</evidence>
<dbReference type="GO" id="GO:0016740">
    <property type="term" value="F:transferase activity"/>
    <property type="evidence" value="ECO:0007669"/>
    <property type="project" value="UniProtKB-KW"/>
</dbReference>
<evidence type="ECO:0000313" key="5">
    <source>
        <dbReference type="EMBL" id="GBM43632.1"/>
    </source>
</evidence>
<dbReference type="PANTHER" id="PTHR12935">
    <property type="entry name" value="GAMMA-GLUTAMYLCYCLOTRANSFERASE"/>
    <property type="match status" value="1"/>
</dbReference>
<dbReference type="InterPro" id="IPR036568">
    <property type="entry name" value="GGCT-like_sf"/>
</dbReference>
<dbReference type="PANTHER" id="PTHR12935:SF0">
    <property type="entry name" value="GAMMA-GLUTAMYLCYCLOTRANSFERASE"/>
    <property type="match status" value="1"/>
</dbReference>
<organism evidence="5 6">
    <name type="scientific">Araneus ventricosus</name>
    <name type="common">Orbweaver spider</name>
    <name type="synonym">Epeira ventricosa</name>
    <dbReference type="NCBI Taxonomy" id="182803"/>
    <lineage>
        <taxon>Eukaryota</taxon>
        <taxon>Metazoa</taxon>
        <taxon>Ecdysozoa</taxon>
        <taxon>Arthropoda</taxon>
        <taxon>Chelicerata</taxon>
        <taxon>Arachnida</taxon>
        <taxon>Araneae</taxon>
        <taxon>Araneomorphae</taxon>
        <taxon>Entelegynae</taxon>
        <taxon>Araneoidea</taxon>
        <taxon>Araneidae</taxon>
        <taxon>Araneus</taxon>
    </lineage>
</organism>